<feature type="non-terminal residue" evidence="2">
    <location>
        <position position="197"/>
    </location>
</feature>
<accession>A0A1Q3BXL4</accession>
<feature type="non-terminal residue" evidence="2">
    <location>
        <position position="1"/>
    </location>
</feature>
<dbReference type="InterPro" id="IPR029472">
    <property type="entry name" value="Copia-like_N"/>
</dbReference>
<proteinExistence type="predicted"/>
<dbReference type="Proteomes" id="UP000187406">
    <property type="component" value="Unassembled WGS sequence"/>
</dbReference>
<feature type="domain" description="Retrotransposon Copia-like N-terminal" evidence="1">
    <location>
        <begin position="10"/>
        <end position="57"/>
    </location>
</feature>
<dbReference type="PANTHER" id="PTHR37610">
    <property type="entry name" value="CCHC-TYPE DOMAIN-CONTAINING PROTEIN"/>
    <property type="match status" value="1"/>
</dbReference>
<keyword evidence="3" id="KW-1185">Reference proteome</keyword>
<protein>
    <submittedName>
        <fullName evidence="2">UBN2_3 domain-containing protein</fullName>
    </submittedName>
</protein>
<evidence type="ECO:0000259" key="1">
    <source>
        <dbReference type="Pfam" id="PF14244"/>
    </source>
</evidence>
<reference evidence="3" key="1">
    <citation type="submission" date="2016-04" db="EMBL/GenBank/DDBJ databases">
        <title>Cephalotus genome sequencing.</title>
        <authorList>
            <person name="Fukushima K."/>
            <person name="Hasebe M."/>
            <person name="Fang X."/>
        </authorList>
    </citation>
    <scope>NUCLEOTIDE SEQUENCE [LARGE SCALE GENOMIC DNA]</scope>
    <source>
        <strain evidence="3">cv. St1</strain>
    </source>
</reference>
<dbReference type="EMBL" id="BDDD01001031">
    <property type="protein sequence ID" value="GAV72661.1"/>
    <property type="molecule type" value="Genomic_DNA"/>
</dbReference>
<dbReference type="InParanoid" id="A0A1Q3BXL4"/>
<organism evidence="2 3">
    <name type="scientific">Cephalotus follicularis</name>
    <name type="common">Albany pitcher plant</name>
    <dbReference type="NCBI Taxonomy" id="3775"/>
    <lineage>
        <taxon>Eukaryota</taxon>
        <taxon>Viridiplantae</taxon>
        <taxon>Streptophyta</taxon>
        <taxon>Embryophyta</taxon>
        <taxon>Tracheophyta</taxon>
        <taxon>Spermatophyta</taxon>
        <taxon>Magnoliopsida</taxon>
        <taxon>eudicotyledons</taxon>
        <taxon>Gunneridae</taxon>
        <taxon>Pentapetalae</taxon>
        <taxon>rosids</taxon>
        <taxon>fabids</taxon>
        <taxon>Oxalidales</taxon>
        <taxon>Cephalotaceae</taxon>
        <taxon>Cephalotus</taxon>
    </lineage>
</organism>
<dbReference type="PANTHER" id="PTHR37610:SF97">
    <property type="entry name" value="RETROTRANSPOSON GAG DOMAIN-CONTAINING PROTEIN"/>
    <property type="match status" value="1"/>
</dbReference>
<evidence type="ECO:0000313" key="3">
    <source>
        <dbReference type="Proteomes" id="UP000187406"/>
    </source>
</evidence>
<dbReference type="AlphaFoldDB" id="A0A1Q3BXL4"/>
<sequence length="197" mass="22229">IDQTSPYYLHTSDQPGNFLVSQPLNGDNYPTWSRAFTMAIQAKNKLGFIDGNLKKPAANSPDFDAWTRCNSMVQSWLVQSTIPTISNSILWIEDTHAVWIDLCDRFWDELSSYHSLPTCTCGAMTTLNTVQSVNQLMDLLQGLNESYSHIRSLLLMEPLPSVNKAYSLILQEERQGSLSDSRTHSIEQAAMVVQRQN</sequence>
<dbReference type="Pfam" id="PF14244">
    <property type="entry name" value="Retrotran_gag_3"/>
    <property type="match status" value="1"/>
</dbReference>
<name>A0A1Q3BXL4_CEPFO</name>
<gene>
    <name evidence="2" type="ORF">CFOL_v3_16149</name>
</gene>
<evidence type="ECO:0000313" key="2">
    <source>
        <dbReference type="EMBL" id="GAV72661.1"/>
    </source>
</evidence>
<comment type="caution">
    <text evidence="2">The sequence shown here is derived from an EMBL/GenBank/DDBJ whole genome shotgun (WGS) entry which is preliminary data.</text>
</comment>
<dbReference type="OrthoDB" id="1737256at2759"/>